<evidence type="ECO:0000256" key="2">
    <source>
        <dbReference type="SAM" id="Phobius"/>
    </source>
</evidence>
<protein>
    <submittedName>
        <fullName evidence="3">Uncharacterized protein</fullName>
    </submittedName>
</protein>
<keyword evidence="2" id="KW-0812">Transmembrane</keyword>
<dbReference type="EMBL" id="CM035408">
    <property type="protein sequence ID" value="KAH7440832.1"/>
    <property type="molecule type" value="Genomic_DNA"/>
</dbReference>
<feature type="transmembrane region" description="Helical" evidence="2">
    <location>
        <begin position="170"/>
        <end position="187"/>
    </location>
</feature>
<keyword evidence="4" id="KW-1185">Reference proteome</keyword>
<dbReference type="Proteomes" id="UP000825935">
    <property type="component" value="Chromosome 3"/>
</dbReference>
<keyword evidence="2" id="KW-0472">Membrane</keyword>
<name>A0A8T2V086_CERRI</name>
<dbReference type="AlphaFoldDB" id="A0A8T2V086"/>
<organism evidence="3 4">
    <name type="scientific">Ceratopteris richardii</name>
    <name type="common">Triangle waterfern</name>
    <dbReference type="NCBI Taxonomy" id="49495"/>
    <lineage>
        <taxon>Eukaryota</taxon>
        <taxon>Viridiplantae</taxon>
        <taxon>Streptophyta</taxon>
        <taxon>Embryophyta</taxon>
        <taxon>Tracheophyta</taxon>
        <taxon>Polypodiopsida</taxon>
        <taxon>Polypodiidae</taxon>
        <taxon>Polypodiales</taxon>
        <taxon>Pteridineae</taxon>
        <taxon>Pteridaceae</taxon>
        <taxon>Parkerioideae</taxon>
        <taxon>Ceratopteris</taxon>
    </lineage>
</organism>
<accession>A0A8T2V086</accession>
<keyword evidence="2" id="KW-1133">Transmembrane helix</keyword>
<evidence type="ECO:0000313" key="4">
    <source>
        <dbReference type="Proteomes" id="UP000825935"/>
    </source>
</evidence>
<feature type="region of interest" description="Disordered" evidence="1">
    <location>
        <begin position="90"/>
        <end position="115"/>
    </location>
</feature>
<proteinExistence type="predicted"/>
<sequence>MNSDLQTRSFTTDRMESVKNTSRFNAQYIRAGRHRRPFHKSAAFPKFMSIQEVEDEGQEEELEDWKQEYHSGTAEKESLAPGILRLNSSCSSCSPSPSVSSSSSTSGSFSSSTPPCSWTIGAERTVSQPVSRVGSPPIHSTTTLLTITVLLLLLLLPLVLPPLAPPPLELMLLPVVILAFLMSSALFH</sequence>
<feature type="transmembrane region" description="Helical" evidence="2">
    <location>
        <begin position="142"/>
        <end position="164"/>
    </location>
</feature>
<evidence type="ECO:0000313" key="3">
    <source>
        <dbReference type="EMBL" id="KAH7440832.1"/>
    </source>
</evidence>
<evidence type="ECO:0000256" key="1">
    <source>
        <dbReference type="SAM" id="MobiDB-lite"/>
    </source>
</evidence>
<reference evidence="3" key="1">
    <citation type="submission" date="2021-08" db="EMBL/GenBank/DDBJ databases">
        <title>WGS assembly of Ceratopteris richardii.</title>
        <authorList>
            <person name="Marchant D.B."/>
            <person name="Chen G."/>
            <person name="Jenkins J."/>
            <person name="Shu S."/>
            <person name="Leebens-Mack J."/>
            <person name="Grimwood J."/>
            <person name="Schmutz J."/>
            <person name="Soltis P."/>
            <person name="Soltis D."/>
            <person name="Chen Z.-H."/>
        </authorList>
    </citation>
    <scope>NUCLEOTIDE SEQUENCE</scope>
    <source>
        <strain evidence="3">Whitten #5841</strain>
        <tissue evidence="3">Leaf</tissue>
    </source>
</reference>
<comment type="caution">
    <text evidence="3">The sequence shown here is derived from an EMBL/GenBank/DDBJ whole genome shotgun (WGS) entry which is preliminary data.</text>
</comment>
<gene>
    <name evidence="3" type="ORF">KP509_03G013200</name>
</gene>